<evidence type="ECO:0000256" key="7">
    <source>
        <dbReference type="ARBA" id="ARBA00048741"/>
    </source>
</evidence>
<dbReference type="InterPro" id="IPR051786">
    <property type="entry name" value="ASN_synthetase/amidase"/>
</dbReference>
<dbReference type="Pfam" id="PF00733">
    <property type="entry name" value="Asn_synthase"/>
    <property type="match status" value="1"/>
</dbReference>
<dbReference type="InterPro" id="IPR006426">
    <property type="entry name" value="Asn_synth_AEB"/>
</dbReference>
<dbReference type="PANTHER" id="PTHR43284:SF1">
    <property type="entry name" value="ASPARAGINE SYNTHETASE"/>
    <property type="match status" value="1"/>
</dbReference>
<dbReference type="InterPro" id="IPR029055">
    <property type="entry name" value="Ntn_hydrolases_N"/>
</dbReference>
<dbReference type="GO" id="GO:0005829">
    <property type="term" value="C:cytosol"/>
    <property type="evidence" value="ECO:0007669"/>
    <property type="project" value="TreeGrafter"/>
</dbReference>
<keyword evidence="8" id="KW-0061">Asparagine biosynthesis</keyword>
<dbReference type="InterPro" id="IPR017932">
    <property type="entry name" value="GATase_2_dom"/>
</dbReference>
<feature type="domain" description="Glutamine amidotransferase type-2" evidence="10">
    <location>
        <begin position="2"/>
        <end position="209"/>
    </location>
</feature>
<evidence type="ECO:0000256" key="2">
    <source>
        <dbReference type="ARBA" id="ARBA00005752"/>
    </source>
</evidence>
<dbReference type="Pfam" id="PF13537">
    <property type="entry name" value="GATase_7"/>
    <property type="match status" value="1"/>
</dbReference>
<keyword evidence="12" id="KW-1185">Reference proteome</keyword>
<dbReference type="CDD" id="cd01991">
    <property type="entry name" value="Asn_synthase_B_C"/>
    <property type="match status" value="1"/>
</dbReference>
<dbReference type="GO" id="GO:0004066">
    <property type="term" value="F:asparagine synthase (glutamine-hydrolyzing) activity"/>
    <property type="evidence" value="ECO:0007669"/>
    <property type="project" value="UniProtKB-EC"/>
</dbReference>
<reference evidence="11 12" key="1">
    <citation type="submission" date="2015-08" db="EMBL/GenBank/DDBJ databases">
        <title>Complete genome sequence of Sulfurifustis variabilis.</title>
        <authorList>
            <person name="Miura A."/>
            <person name="Kojima H."/>
            <person name="Fukui M."/>
        </authorList>
    </citation>
    <scope>NUCLEOTIDE SEQUENCE [LARGE SCALE GENOMIC DNA]</scope>
    <source>
        <strain evidence="12">skN76</strain>
    </source>
</reference>
<comment type="similarity">
    <text evidence="2">Belongs to the asparagine synthetase family.</text>
</comment>
<dbReference type="EC" id="6.3.5.4" evidence="3"/>
<dbReference type="PROSITE" id="PS51278">
    <property type="entry name" value="GATASE_TYPE_2"/>
    <property type="match status" value="1"/>
</dbReference>
<dbReference type="SUPFAM" id="SSF52402">
    <property type="entry name" value="Adenine nucleotide alpha hydrolases-like"/>
    <property type="match status" value="1"/>
</dbReference>
<evidence type="ECO:0000256" key="8">
    <source>
        <dbReference type="PIRSR" id="PIRSR001589-1"/>
    </source>
</evidence>
<accession>A0A1B4VDJ7</accession>
<dbReference type="InterPro" id="IPR001962">
    <property type="entry name" value="Asn_synthase"/>
</dbReference>
<sequence>MCGIAGIVGRPDGAAVARMTAVQSHRGPDDAGCVVLEKQRTALGHRRLSIIDLSEAGHQPMCDASGQIWITYNGEIYNYRELREELIRLGYRFRSSTDTEVLLVAYECWGDRCLERLNGMFAFAIYDCRRRLLFAARDRLGVKPFYYYEGQGMLVFASEAKALFACPQVPRRPDLAALATPVRYQVPPYTGFEHVRKLPPGHALTYRDGRASVRPYWTLRVSEDSAPDGDDAVGRLDDLLKGAVERQMIADVPVGVLLSGGLDSSVIACLMRRLTTRDIHAFTIRHAEKDQRFEAMPDDSRYARRVARDLALEYHEIEIEPRVDELLPRITWHLDEPLSDPAAINTYLIARAARERGIPVLLNGMGGDEVFGGYRKHLACLRAEQYQRALPPALRRIVEGAFARAPVATNSRGLRTVRWAKRFFSFASLPPLDRYLASDLSLPGELYERLYRGRAAYRESRFYAAQQALFESCAASYLTRMCLGDTTFFLAEHNLLYSDKATMAAGVEGRPPLTDHEVVEFMFSRPPRDRIRGNRQKYLLKRVAEKYLPADIVHRPKAPFGSPLRSWIRGPLAPMVDDLLAPSAMKASELYEPGVVSELVARDRAGLDDNALIIWTILTNEIWFRANFEAPAPDVATGPGALVRRA</sequence>
<proteinExistence type="inferred from homology"/>
<name>A0A1B4VDJ7_9GAMM</name>
<dbReference type="Proteomes" id="UP000218899">
    <property type="component" value="Chromosome"/>
</dbReference>
<feature type="active site" description="For GATase activity" evidence="8">
    <location>
        <position position="2"/>
    </location>
</feature>
<feature type="binding site" evidence="9">
    <location>
        <position position="284"/>
    </location>
    <ligand>
        <name>ATP</name>
        <dbReference type="ChEBI" id="CHEBI:30616"/>
    </ligand>
</feature>
<dbReference type="EMBL" id="AP014936">
    <property type="protein sequence ID" value="BAU48107.1"/>
    <property type="molecule type" value="Genomic_DNA"/>
</dbReference>
<protein>
    <recommendedName>
        <fullName evidence="3">asparagine synthase (glutamine-hydrolyzing)</fullName>
        <ecNumber evidence="3">6.3.5.4</ecNumber>
    </recommendedName>
</protein>
<dbReference type="InterPro" id="IPR033738">
    <property type="entry name" value="AsnB_N"/>
</dbReference>
<dbReference type="KEGG" id="sva:SVA_1545"/>
<feature type="binding site" evidence="9">
    <location>
        <position position="257"/>
    </location>
    <ligand>
        <name>ATP</name>
        <dbReference type="ChEBI" id="CHEBI:30616"/>
    </ligand>
</feature>
<dbReference type="SUPFAM" id="SSF56235">
    <property type="entry name" value="N-terminal nucleophile aminohydrolases (Ntn hydrolases)"/>
    <property type="match status" value="1"/>
</dbReference>
<dbReference type="NCBIfam" id="TIGR01536">
    <property type="entry name" value="asn_synth_AEB"/>
    <property type="match status" value="1"/>
</dbReference>
<evidence type="ECO:0000259" key="10">
    <source>
        <dbReference type="PROSITE" id="PS51278"/>
    </source>
</evidence>
<dbReference type="RefSeq" id="WP_169924014.1">
    <property type="nucleotide sequence ID" value="NZ_AP014936.1"/>
</dbReference>
<dbReference type="GO" id="GO:0006529">
    <property type="term" value="P:asparagine biosynthetic process"/>
    <property type="evidence" value="ECO:0007669"/>
    <property type="project" value="UniProtKB-KW"/>
</dbReference>
<dbReference type="AlphaFoldDB" id="A0A1B4VDJ7"/>
<comment type="pathway">
    <text evidence="1">Amino-acid biosynthesis; L-asparagine biosynthesis; L-asparagine from L-aspartate (L-Gln route): step 1/1.</text>
</comment>
<comment type="catalytic activity">
    <reaction evidence="7">
        <text>L-aspartate + L-glutamine + ATP + H2O = L-asparagine + L-glutamate + AMP + diphosphate + H(+)</text>
        <dbReference type="Rhea" id="RHEA:12228"/>
        <dbReference type="ChEBI" id="CHEBI:15377"/>
        <dbReference type="ChEBI" id="CHEBI:15378"/>
        <dbReference type="ChEBI" id="CHEBI:29985"/>
        <dbReference type="ChEBI" id="CHEBI:29991"/>
        <dbReference type="ChEBI" id="CHEBI:30616"/>
        <dbReference type="ChEBI" id="CHEBI:33019"/>
        <dbReference type="ChEBI" id="CHEBI:58048"/>
        <dbReference type="ChEBI" id="CHEBI:58359"/>
        <dbReference type="ChEBI" id="CHEBI:456215"/>
        <dbReference type="EC" id="6.3.5.4"/>
    </reaction>
</comment>
<dbReference type="InterPro" id="IPR014729">
    <property type="entry name" value="Rossmann-like_a/b/a_fold"/>
</dbReference>
<evidence type="ECO:0000256" key="4">
    <source>
        <dbReference type="ARBA" id="ARBA00022741"/>
    </source>
</evidence>
<keyword evidence="8" id="KW-0028">Amino-acid biosynthesis</keyword>
<evidence type="ECO:0000313" key="11">
    <source>
        <dbReference type="EMBL" id="BAU48107.1"/>
    </source>
</evidence>
<dbReference type="PIRSF" id="PIRSF001589">
    <property type="entry name" value="Asn_synthetase_glu-h"/>
    <property type="match status" value="1"/>
</dbReference>
<dbReference type="Gene3D" id="3.60.20.10">
    <property type="entry name" value="Glutamine Phosphoribosylpyrophosphate, subunit 1, domain 1"/>
    <property type="match status" value="1"/>
</dbReference>
<evidence type="ECO:0000256" key="5">
    <source>
        <dbReference type="ARBA" id="ARBA00022840"/>
    </source>
</evidence>
<gene>
    <name evidence="11" type="ORF">SVA_1545</name>
</gene>
<keyword evidence="6 8" id="KW-0315">Glutamine amidotransferase</keyword>
<evidence type="ECO:0000313" key="12">
    <source>
        <dbReference type="Proteomes" id="UP000218899"/>
    </source>
</evidence>
<dbReference type="GO" id="GO:0005524">
    <property type="term" value="F:ATP binding"/>
    <property type="evidence" value="ECO:0007669"/>
    <property type="project" value="UniProtKB-KW"/>
</dbReference>
<evidence type="ECO:0000256" key="9">
    <source>
        <dbReference type="PIRSR" id="PIRSR001589-2"/>
    </source>
</evidence>
<evidence type="ECO:0000256" key="1">
    <source>
        <dbReference type="ARBA" id="ARBA00005187"/>
    </source>
</evidence>
<evidence type="ECO:0000256" key="3">
    <source>
        <dbReference type="ARBA" id="ARBA00012737"/>
    </source>
</evidence>
<keyword evidence="4 9" id="KW-0547">Nucleotide-binding</keyword>
<dbReference type="Gene3D" id="3.40.50.620">
    <property type="entry name" value="HUPs"/>
    <property type="match status" value="2"/>
</dbReference>
<dbReference type="CDD" id="cd00712">
    <property type="entry name" value="AsnB"/>
    <property type="match status" value="1"/>
</dbReference>
<organism evidence="11 12">
    <name type="scientific">Sulfurifustis variabilis</name>
    <dbReference type="NCBI Taxonomy" id="1675686"/>
    <lineage>
        <taxon>Bacteria</taxon>
        <taxon>Pseudomonadati</taxon>
        <taxon>Pseudomonadota</taxon>
        <taxon>Gammaproteobacteria</taxon>
        <taxon>Acidiferrobacterales</taxon>
        <taxon>Acidiferrobacteraceae</taxon>
        <taxon>Sulfurifustis</taxon>
    </lineage>
</organism>
<dbReference type="PANTHER" id="PTHR43284">
    <property type="entry name" value="ASPARAGINE SYNTHETASE (GLUTAMINE-HYDROLYZING)"/>
    <property type="match status" value="1"/>
</dbReference>
<evidence type="ECO:0000256" key="6">
    <source>
        <dbReference type="ARBA" id="ARBA00022962"/>
    </source>
</evidence>
<feature type="binding site" evidence="9">
    <location>
        <position position="98"/>
    </location>
    <ligand>
        <name>L-glutamine</name>
        <dbReference type="ChEBI" id="CHEBI:58359"/>
    </ligand>
</feature>
<keyword evidence="5 9" id="KW-0067">ATP-binding</keyword>